<dbReference type="Proteomes" id="UP000030019">
    <property type="component" value="Unassembled WGS sequence"/>
</dbReference>
<dbReference type="EMBL" id="JPEN01000102">
    <property type="protein sequence ID" value="KGM36491.1"/>
    <property type="molecule type" value="Genomic_DNA"/>
</dbReference>
<sequence length="653" mass="73006">MSDDVIKVHDLPGIAQYSQSIKKFSQNLSTATDDTARTFNTQIEGSEGQAINAFLQSLNDLQSQVFNKIPEVLTKYATVVSDFESSVSGVGFTKEAWTSESGNTSVRNKLTGEQKDTLQSVAKTLQSALDTATKALEESSIDLSGITNTTANGLDDASTARLNTHTPFQSAHDTFSTNLQQIVEAITTLNRSVNQAQITLNLSPKAVFNMVAQGLHMNPLGAVRNIDEAKALDSVYGDNQALISQVNRNNVRDTVVFLMVDGMATWVKDKNTDKLQSFYNAIGKMELADSSAWLDKFTTSGQSLAIVHQADMALKFEQVGHDYSKMKAEFIKENAINEVIGINRGLYSIKFGKKTFKPNGSNLSVADPQQISFEFNSDGRTIFRVIGQASGYKVEGFKATTQEYSSDFKVNSSELNKEEITHRLEELDQKRKEIVFETLRDVGSGFAKFSKYETAFKLLKLVSAEAHGAIDAIDEIEENDNKMRKKAASVVKSVVNGFENWKKVSTEELEQVAKLKREMFGKGGWVFEGGTPSDGSNQRIVSDTSYYRFEVSQRIAEMDKYGMKLFFEKEGKSTEDFKRELDKIGISQEISNYLVGNNSDLKFEKMDRKQLEELQRGVKQYDILQANEYDKDDGAKYFDYLKAKYNRNINTNH</sequence>
<dbReference type="AlphaFoldDB" id="A0A0A0DCS7"/>
<accession>A0A0A0DCS7</accession>
<reference evidence="1 2" key="1">
    <citation type="submission" date="2014-06" db="EMBL/GenBank/DDBJ databases">
        <authorList>
            <person name="Teng J.L."/>
            <person name="Huang Y."/>
            <person name="Tse H."/>
            <person name="Lau S.K."/>
            <person name="Woo P.C."/>
        </authorList>
    </citation>
    <scope>NUCLEOTIDE SEQUENCE [LARGE SCALE GENOMIC DNA]</scope>
    <source>
        <strain evidence="1 2">HKU4</strain>
    </source>
</reference>
<keyword evidence="2" id="KW-1185">Reference proteome</keyword>
<dbReference type="PATRIC" id="fig|176090.4.peg.1701"/>
<evidence type="ECO:0000313" key="1">
    <source>
        <dbReference type="EMBL" id="KGM36491.1"/>
    </source>
</evidence>
<protein>
    <recommendedName>
        <fullName evidence="3">LXG domain-containing protein</fullName>
    </recommendedName>
</protein>
<organism evidence="1 2">
    <name type="scientific">Streptococcus sinensis</name>
    <dbReference type="NCBI Taxonomy" id="176090"/>
    <lineage>
        <taxon>Bacteria</taxon>
        <taxon>Bacillati</taxon>
        <taxon>Bacillota</taxon>
        <taxon>Bacilli</taxon>
        <taxon>Lactobacillales</taxon>
        <taxon>Streptococcaceae</taxon>
        <taxon>Streptococcus</taxon>
    </lineage>
</organism>
<evidence type="ECO:0000313" key="2">
    <source>
        <dbReference type="Proteomes" id="UP000030019"/>
    </source>
</evidence>
<comment type="caution">
    <text evidence="1">The sequence shown here is derived from an EMBL/GenBank/DDBJ whole genome shotgun (WGS) entry which is preliminary data.</text>
</comment>
<proteinExistence type="predicted"/>
<gene>
    <name evidence="1" type="ORF">SSIN_1754</name>
</gene>
<dbReference type="RefSeq" id="WP_037617934.1">
    <property type="nucleotide sequence ID" value="NZ_JPEN01000102.1"/>
</dbReference>
<name>A0A0A0DCS7_9STRE</name>
<evidence type="ECO:0008006" key="3">
    <source>
        <dbReference type="Google" id="ProtNLM"/>
    </source>
</evidence>
<dbReference type="STRING" id="176090.SSIN_1754"/>